<organism evidence="3 4">
    <name type="scientific">Cladosporium halotolerans</name>
    <dbReference type="NCBI Taxonomy" id="1052096"/>
    <lineage>
        <taxon>Eukaryota</taxon>
        <taxon>Fungi</taxon>
        <taxon>Dikarya</taxon>
        <taxon>Ascomycota</taxon>
        <taxon>Pezizomycotina</taxon>
        <taxon>Dothideomycetes</taxon>
        <taxon>Dothideomycetidae</taxon>
        <taxon>Cladosporiales</taxon>
        <taxon>Cladosporiaceae</taxon>
        <taxon>Cladosporium</taxon>
    </lineage>
</organism>
<dbReference type="GeneID" id="96003440"/>
<dbReference type="EMBL" id="JAAQHG020000005">
    <property type="protein sequence ID" value="KAL1589163.1"/>
    <property type="molecule type" value="Genomic_DNA"/>
</dbReference>
<proteinExistence type="predicted"/>
<feature type="compositionally biased region" description="Low complexity" evidence="1">
    <location>
        <begin position="92"/>
        <end position="102"/>
    </location>
</feature>
<gene>
    <name evidence="3" type="ORF">WHR41_01996</name>
</gene>
<accession>A0AB34KVS8</accession>
<evidence type="ECO:0000256" key="1">
    <source>
        <dbReference type="SAM" id="MobiDB-lite"/>
    </source>
</evidence>
<reference evidence="3 4" key="1">
    <citation type="journal article" date="2020" name="Microbiol. Resour. Announc.">
        <title>Draft Genome Sequence of a Cladosporium Species Isolated from the Mesophotic Ascidian Didemnum maculosum.</title>
        <authorList>
            <person name="Gioti A."/>
            <person name="Siaperas R."/>
            <person name="Nikolaivits E."/>
            <person name="Le Goff G."/>
            <person name="Ouazzani J."/>
            <person name="Kotoulas G."/>
            <person name="Topakas E."/>
        </authorList>
    </citation>
    <scope>NUCLEOTIDE SEQUENCE [LARGE SCALE GENOMIC DNA]</scope>
    <source>
        <strain evidence="3 4">TM138-S3</strain>
    </source>
</reference>
<feature type="compositionally biased region" description="Polar residues" evidence="1">
    <location>
        <begin position="253"/>
        <end position="268"/>
    </location>
</feature>
<sequence length="417" mass="42102">MHFAARSALLASCLALRVHALPLTSYSVVDVDGGSSAADAADDQPTTVFQTVTKSSEAEKSEPTTVSVTVVETTSVKHSDVPTSHAASSLRTSANASTTPHASSAAASSSLDALSVLASAQSSIFAHGTGTASPEPPLTTKAPVYDLPSAQAPAPTKPDGPGEDCDIPQTTVTADIPDSDEAAEESTKGPRETVTLLSTTTVTPAAESTSYYDDGMWHTRYAVKPSAAAPEAEHVAPTEEKVAAPVEQEPQEKNPSIPTFANKTTPQGTGAPKILVQPLLPMATGNSIVARQLNEDAPFPTLSPVQGTGAQILSNPFRAEATGIAARAAATGGALADPEVLVAARAPAASGIIARAAPSGILARDAPSGVLARAEPTGIVARAAPTGIVARAAATGILARGAPASYNVVSWNETAEA</sequence>
<dbReference type="RefSeq" id="XP_069232268.1">
    <property type="nucleotide sequence ID" value="XM_069370602.1"/>
</dbReference>
<feature type="compositionally biased region" description="Basic and acidic residues" evidence="1">
    <location>
        <begin position="231"/>
        <end position="242"/>
    </location>
</feature>
<evidence type="ECO:0000256" key="2">
    <source>
        <dbReference type="SAM" id="SignalP"/>
    </source>
</evidence>
<feature type="region of interest" description="Disordered" evidence="1">
    <location>
        <begin position="126"/>
        <end position="201"/>
    </location>
</feature>
<evidence type="ECO:0000313" key="3">
    <source>
        <dbReference type="EMBL" id="KAL1589163.1"/>
    </source>
</evidence>
<feature type="region of interest" description="Disordered" evidence="1">
    <location>
        <begin position="228"/>
        <end position="271"/>
    </location>
</feature>
<keyword evidence="2" id="KW-0732">Signal</keyword>
<feature type="chain" id="PRO_5044313861" evidence="2">
    <location>
        <begin position="21"/>
        <end position="417"/>
    </location>
</feature>
<comment type="caution">
    <text evidence="3">The sequence shown here is derived from an EMBL/GenBank/DDBJ whole genome shotgun (WGS) entry which is preliminary data.</text>
</comment>
<protein>
    <submittedName>
        <fullName evidence="3">Uncharacterized protein</fullName>
    </submittedName>
</protein>
<dbReference type="Proteomes" id="UP000803884">
    <property type="component" value="Unassembled WGS sequence"/>
</dbReference>
<name>A0AB34KVS8_9PEZI</name>
<feature type="region of interest" description="Disordered" evidence="1">
    <location>
        <begin position="75"/>
        <end position="102"/>
    </location>
</feature>
<evidence type="ECO:0000313" key="4">
    <source>
        <dbReference type="Proteomes" id="UP000803884"/>
    </source>
</evidence>
<keyword evidence="4" id="KW-1185">Reference proteome</keyword>
<feature type="compositionally biased region" description="Polar residues" evidence="1">
    <location>
        <begin position="81"/>
        <end position="91"/>
    </location>
</feature>
<dbReference type="AlphaFoldDB" id="A0AB34KVS8"/>
<feature type="signal peptide" evidence="2">
    <location>
        <begin position="1"/>
        <end position="20"/>
    </location>
</feature>